<accession>A0ABW2LS31</accession>
<dbReference type="EMBL" id="JBHTCJ010000012">
    <property type="protein sequence ID" value="MFC7343967.1"/>
    <property type="molecule type" value="Genomic_DNA"/>
</dbReference>
<gene>
    <name evidence="3" type="ORF">ACFQRI_21385</name>
</gene>
<evidence type="ECO:0000313" key="3">
    <source>
        <dbReference type="EMBL" id="MFC7343967.1"/>
    </source>
</evidence>
<feature type="region of interest" description="Disordered" evidence="1">
    <location>
        <begin position="165"/>
        <end position="197"/>
    </location>
</feature>
<proteinExistence type="predicted"/>
<keyword evidence="4" id="KW-1185">Reference proteome</keyword>
<dbReference type="Pfam" id="PF13298">
    <property type="entry name" value="LigD_N"/>
    <property type="match status" value="1"/>
</dbReference>
<dbReference type="GO" id="GO:0016874">
    <property type="term" value="F:ligase activity"/>
    <property type="evidence" value="ECO:0007669"/>
    <property type="project" value="UniProtKB-KW"/>
</dbReference>
<comment type="caution">
    <text evidence="3">The sequence shown here is derived from an EMBL/GenBank/DDBJ whole genome shotgun (WGS) entry which is preliminary data.</text>
</comment>
<feature type="compositionally biased region" description="Polar residues" evidence="1">
    <location>
        <begin position="174"/>
        <end position="185"/>
    </location>
</feature>
<feature type="domain" description="DNA ligase D 3'-phosphoesterase" evidence="2">
    <location>
        <begin position="39"/>
        <end position="148"/>
    </location>
</feature>
<organism evidence="3 4">
    <name type="scientific">Saccharopolyspora griseoalba</name>
    <dbReference type="NCBI Taxonomy" id="1431848"/>
    <lineage>
        <taxon>Bacteria</taxon>
        <taxon>Bacillati</taxon>
        <taxon>Actinomycetota</taxon>
        <taxon>Actinomycetes</taxon>
        <taxon>Pseudonocardiales</taxon>
        <taxon>Pseudonocardiaceae</taxon>
        <taxon>Saccharopolyspora</taxon>
    </lineage>
</organism>
<reference evidence="4" key="1">
    <citation type="journal article" date="2019" name="Int. J. Syst. Evol. Microbiol.">
        <title>The Global Catalogue of Microorganisms (GCM) 10K type strain sequencing project: providing services to taxonomists for standard genome sequencing and annotation.</title>
        <authorList>
            <consortium name="The Broad Institute Genomics Platform"/>
            <consortium name="The Broad Institute Genome Sequencing Center for Infectious Disease"/>
            <person name="Wu L."/>
            <person name="Ma J."/>
        </authorList>
    </citation>
    <scope>NUCLEOTIDE SEQUENCE [LARGE SCALE GENOMIC DNA]</scope>
    <source>
        <strain evidence="4">WLHS5</strain>
    </source>
</reference>
<dbReference type="RefSeq" id="WP_380671380.1">
    <property type="nucleotide sequence ID" value="NZ_JBHTCJ010000012.1"/>
</dbReference>
<keyword evidence="3" id="KW-0436">Ligase</keyword>
<protein>
    <submittedName>
        <fullName evidence="3">DNA polymerase ligase N-terminal domain-containing protein</fullName>
    </submittedName>
</protein>
<evidence type="ECO:0000313" key="4">
    <source>
        <dbReference type="Proteomes" id="UP001596504"/>
    </source>
</evidence>
<dbReference type="Proteomes" id="UP001596504">
    <property type="component" value="Unassembled WGS sequence"/>
</dbReference>
<dbReference type="NCBIfam" id="TIGR02777">
    <property type="entry name" value="LigD_PE_dom"/>
    <property type="match status" value="1"/>
</dbReference>
<evidence type="ECO:0000256" key="1">
    <source>
        <dbReference type="SAM" id="MobiDB-lite"/>
    </source>
</evidence>
<dbReference type="PANTHER" id="PTHR39465">
    <property type="entry name" value="DNA LIGASE D, 3'-PHOSPHOESTERASE DOMAIN"/>
    <property type="match status" value="1"/>
</dbReference>
<sequence length="197" mass="21830">MQDELREYLRKRDFATSGEPRGAAGSGSAAGREARFVVQMHDASTLHFDFRIEVGGVLKSWSIPKGPSVAPEVKRLAVPTEDHPVEYADFEGVIPEGEYGAGTVLVWDTGRYRHLSTDDLSAHEALERGRISIWLEGSKLRGGYALVRMGKSSGDWLLIKMRDEGADRRRKPTKTQPRSALSGSSLRELAAHGPEWR</sequence>
<name>A0ABW2LS31_9PSEU</name>
<evidence type="ECO:0000259" key="2">
    <source>
        <dbReference type="Pfam" id="PF13298"/>
    </source>
</evidence>
<dbReference type="PANTHER" id="PTHR39465:SF1">
    <property type="entry name" value="DNA LIGASE D 3'-PHOSPHOESTERASE DOMAIN-CONTAINING PROTEIN"/>
    <property type="match status" value="1"/>
</dbReference>
<dbReference type="InterPro" id="IPR014144">
    <property type="entry name" value="LigD_PE_domain"/>
</dbReference>